<evidence type="ECO:0000313" key="1">
    <source>
        <dbReference type="EMBL" id="CEK98148.1"/>
    </source>
</evidence>
<dbReference type="EMBL" id="HACG01051277">
    <property type="protein sequence ID" value="CEK98148.1"/>
    <property type="molecule type" value="Transcribed_RNA"/>
</dbReference>
<dbReference type="Gene3D" id="1.20.120.720">
    <property type="entry name" value="Myosin VI head, motor domain, U50 subdomain"/>
    <property type="match status" value="1"/>
</dbReference>
<gene>
    <name evidence="1" type="primary">ORF217931</name>
</gene>
<reference evidence="1" key="1">
    <citation type="submission" date="2014-12" db="EMBL/GenBank/DDBJ databases">
        <title>Insight into the proteome of Arion vulgaris.</title>
        <authorList>
            <person name="Aradska J."/>
            <person name="Bulat T."/>
            <person name="Smidak R."/>
            <person name="Sarate P."/>
            <person name="Gangsoo J."/>
            <person name="Sialana F."/>
            <person name="Bilban M."/>
            <person name="Lubec G."/>
        </authorList>
    </citation>
    <scope>NUCLEOTIDE SEQUENCE</scope>
    <source>
        <tissue evidence="1">Skin</tissue>
    </source>
</reference>
<accession>A0A0B7BYU8</accession>
<name>A0A0B7BYU8_9EUPU</name>
<feature type="non-terminal residue" evidence="1">
    <location>
        <position position="98"/>
    </location>
</feature>
<feature type="non-terminal residue" evidence="1">
    <location>
        <position position="1"/>
    </location>
</feature>
<dbReference type="AlphaFoldDB" id="A0A0B7BYU8"/>
<protein>
    <submittedName>
        <fullName evidence="1">Uncharacterized protein</fullName>
    </submittedName>
</protein>
<organism evidence="1">
    <name type="scientific">Arion vulgaris</name>
    <dbReference type="NCBI Taxonomy" id="1028688"/>
    <lineage>
        <taxon>Eukaryota</taxon>
        <taxon>Metazoa</taxon>
        <taxon>Spiralia</taxon>
        <taxon>Lophotrochozoa</taxon>
        <taxon>Mollusca</taxon>
        <taxon>Gastropoda</taxon>
        <taxon>Heterobranchia</taxon>
        <taxon>Euthyneura</taxon>
        <taxon>Panpulmonata</taxon>
        <taxon>Eupulmonata</taxon>
        <taxon>Stylommatophora</taxon>
        <taxon>Helicina</taxon>
        <taxon>Arionoidea</taxon>
        <taxon>Arionidae</taxon>
        <taxon>Arion</taxon>
    </lineage>
</organism>
<proteinExistence type="predicted"/>
<sequence length="98" mass="10210">LRPASAQKAAALLGTTISELTTSIFSNGAASPHNLTTHVSASSVIDGQDYFPSNSNTTGQECLDAFVMGLYADVFNSVVSLINRDMASNIQTANSITV</sequence>